<dbReference type="AlphaFoldDB" id="A0A803MD94"/>
<dbReference type="PROSITE" id="PS00108">
    <property type="entry name" value="PROTEIN_KINASE_ST"/>
    <property type="match status" value="1"/>
</dbReference>
<keyword evidence="16" id="KW-0675">Receptor</keyword>
<evidence type="ECO:0000256" key="10">
    <source>
        <dbReference type="ARBA" id="ARBA00022737"/>
    </source>
</evidence>
<evidence type="ECO:0000259" key="20">
    <source>
        <dbReference type="PROSITE" id="PS50011"/>
    </source>
</evidence>
<evidence type="ECO:0000313" key="22">
    <source>
        <dbReference type="Proteomes" id="UP000596660"/>
    </source>
</evidence>
<sequence>MLSGEIPNSISSCVALEYLYLAKNKFHGAIPDALRSLKGLVELDLSYNNLSGPIPQFLESLQLQLLNISHNNLEGKVPIGGVFSNVTNVLVDNNSRTCGGIPELKLPRCTIFNLEYRGASKSFIAECEVLRSIRRRNLLKVITACSSVDHQGKEFKALVYEYMVNGSLENWLHLSQAIDKVESTCKTSRTLNFRQRLDIAVDVALSLDYLHHQCGAPIVHCDLKPSNILLDDDLVANVGDFGLAKILLEGINSSHANQYSSVGVRGTIGYTPPEYGVGNEVSTIGDVYSFGILFLEMFTGMRPTNDMFKVGLSLQSFVKNAIPEEIDTIVDHTLIEDIDRERHQQECDVGGLNFCACCSTFLLS</sequence>
<feature type="domain" description="Protein kinase" evidence="20">
    <location>
        <begin position="68"/>
        <end position="362"/>
    </location>
</feature>
<keyword evidence="5" id="KW-0597">Phosphoprotein</keyword>
<keyword evidence="6" id="KW-0433">Leucine-rich repeat</keyword>
<evidence type="ECO:0000256" key="2">
    <source>
        <dbReference type="ARBA" id="ARBA00012513"/>
    </source>
</evidence>
<proteinExistence type="predicted"/>
<evidence type="ECO:0000256" key="9">
    <source>
        <dbReference type="ARBA" id="ARBA00022729"/>
    </source>
</evidence>
<keyword evidence="11" id="KW-0547">Nucleotide-binding</keyword>
<dbReference type="SMART" id="SM00220">
    <property type="entry name" value="S_TKc"/>
    <property type="match status" value="1"/>
</dbReference>
<dbReference type="PANTHER" id="PTHR27008:SF596">
    <property type="entry name" value="OS02G0215500 PROTEIN"/>
    <property type="match status" value="1"/>
</dbReference>
<dbReference type="InterPro" id="IPR001245">
    <property type="entry name" value="Ser-Thr/Tyr_kinase_cat_dom"/>
</dbReference>
<dbReference type="OMA" id="REYIQIS"/>
<evidence type="ECO:0000313" key="21">
    <source>
        <dbReference type="EnsemblPlants" id="AUR62027437-RA:cds"/>
    </source>
</evidence>
<evidence type="ECO:0000256" key="17">
    <source>
        <dbReference type="ARBA" id="ARBA00023180"/>
    </source>
</evidence>
<keyword evidence="10" id="KW-0677">Repeat</keyword>
<dbReference type="Pfam" id="PF13855">
    <property type="entry name" value="LRR_8"/>
    <property type="match status" value="1"/>
</dbReference>
<comment type="subcellular location">
    <subcellularLocation>
        <location evidence="1">Cell membrane</location>
        <topology evidence="1">Single-pass membrane protein</topology>
    </subcellularLocation>
</comment>
<dbReference type="InterPro" id="IPR011009">
    <property type="entry name" value="Kinase-like_dom_sf"/>
</dbReference>
<keyword evidence="8" id="KW-0812">Transmembrane</keyword>
<dbReference type="InterPro" id="IPR000719">
    <property type="entry name" value="Prot_kinase_dom"/>
</dbReference>
<dbReference type="PROSITE" id="PS50011">
    <property type="entry name" value="PROTEIN_KINASE_DOM"/>
    <property type="match status" value="1"/>
</dbReference>
<dbReference type="InterPro" id="IPR051809">
    <property type="entry name" value="Plant_receptor-like_S/T_kinase"/>
</dbReference>
<evidence type="ECO:0000256" key="1">
    <source>
        <dbReference type="ARBA" id="ARBA00004162"/>
    </source>
</evidence>
<keyword evidence="17" id="KW-0325">Glycoprotein</keyword>
<dbReference type="Proteomes" id="UP000596660">
    <property type="component" value="Unplaced"/>
</dbReference>
<dbReference type="SUPFAM" id="SSF56112">
    <property type="entry name" value="Protein kinase-like (PK-like)"/>
    <property type="match status" value="1"/>
</dbReference>
<dbReference type="FunFam" id="1.10.510.10:FF:000358">
    <property type="entry name" value="Putative leucine-rich repeat receptor-like serine/threonine-protein kinase"/>
    <property type="match status" value="1"/>
</dbReference>
<evidence type="ECO:0000256" key="3">
    <source>
        <dbReference type="ARBA" id="ARBA00022475"/>
    </source>
</evidence>
<evidence type="ECO:0000256" key="12">
    <source>
        <dbReference type="ARBA" id="ARBA00022777"/>
    </source>
</evidence>
<evidence type="ECO:0000256" key="11">
    <source>
        <dbReference type="ARBA" id="ARBA00022741"/>
    </source>
</evidence>
<dbReference type="PANTHER" id="PTHR27008">
    <property type="entry name" value="OS04G0122200 PROTEIN"/>
    <property type="match status" value="1"/>
</dbReference>
<keyword evidence="12" id="KW-0418">Kinase</keyword>
<accession>A0A803MD94</accession>
<comment type="catalytic activity">
    <reaction evidence="18">
        <text>L-threonyl-[protein] + ATP = O-phospho-L-threonyl-[protein] + ADP + H(+)</text>
        <dbReference type="Rhea" id="RHEA:46608"/>
        <dbReference type="Rhea" id="RHEA-COMP:11060"/>
        <dbReference type="Rhea" id="RHEA-COMP:11605"/>
        <dbReference type="ChEBI" id="CHEBI:15378"/>
        <dbReference type="ChEBI" id="CHEBI:30013"/>
        <dbReference type="ChEBI" id="CHEBI:30616"/>
        <dbReference type="ChEBI" id="CHEBI:61977"/>
        <dbReference type="ChEBI" id="CHEBI:456216"/>
        <dbReference type="EC" id="2.7.11.1"/>
    </reaction>
</comment>
<keyword evidence="9" id="KW-0732">Signal</keyword>
<dbReference type="Gene3D" id="3.80.10.10">
    <property type="entry name" value="Ribonuclease Inhibitor"/>
    <property type="match status" value="1"/>
</dbReference>
<evidence type="ECO:0000256" key="14">
    <source>
        <dbReference type="ARBA" id="ARBA00022989"/>
    </source>
</evidence>
<evidence type="ECO:0000256" key="7">
    <source>
        <dbReference type="ARBA" id="ARBA00022679"/>
    </source>
</evidence>
<evidence type="ECO:0000256" key="16">
    <source>
        <dbReference type="ARBA" id="ARBA00023170"/>
    </source>
</evidence>
<protein>
    <recommendedName>
        <fullName evidence="2">non-specific serine/threonine protein kinase</fullName>
        <ecNumber evidence="2">2.7.11.1</ecNumber>
    </recommendedName>
</protein>
<evidence type="ECO:0000256" key="18">
    <source>
        <dbReference type="ARBA" id="ARBA00047899"/>
    </source>
</evidence>
<dbReference type="InterPro" id="IPR008271">
    <property type="entry name" value="Ser/Thr_kinase_AS"/>
</dbReference>
<evidence type="ECO:0000256" key="6">
    <source>
        <dbReference type="ARBA" id="ARBA00022614"/>
    </source>
</evidence>
<comment type="catalytic activity">
    <reaction evidence="19">
        <text>L-seryl-[protein] + ATP = O-phospho-L-seryl-[protein] + ADP + H(+)</text>
        <dbReference type="Rhea" id="RHEA:17989"/>
        <dbReference type="Rhea" id="RHEA-COMP:9863"/>
        <dbReference type="Rhea" id="RHEA-COMP:11604"/>
        <dbReference type="ChEBI" id="CHEBI:15378"/>
        <dbReference type="ChEBI" id="CHEBI:29999"/>
        <dbReference type="ChEBI" id="CHEBI:30616"/>
        <dbReference type="ChEBI" id="CHEBI:83421"/>
        <dbReference type="ChEBI" id="CHEBI:456216"/>
        <dbReference type="EC" id="2.7.11.1"/>
    </reaction>
</comment>
<evidence type="ECO:0000256" key="5">
    <source>
        <dbReference type="ARBA" id="ARBA00022553"/>
    </source>
</evidence>
<keyword evidence="4" id="KW-0723">Serine/threonine-protein kinase</keyword>
<dbReference type="SUPFAM" id="SSF52058">
    <property type="entry name" value="L domain-like"/>
    <property type="match status" value="1"/>
</dbReference>
<keyword evidence="15" id="KW-0472">Membrane</keyword>
<reference evidence="21" key="2">
    <citation type="submission" date="2021-03" db="UniProtKB">
        <authorList>
            <consortium name="EnsemblPlants"/>
        </authorList>
    </citation>
    <scope>IDENTIFICATION</scope>
</reference>
<dbReference type="GO" id="GO:0004674">
    <property type="term" value="F:protein serine/threonine kinase activity"/>
    <property type="evidence" value="ECO:0007669"/>
    <property type="project" value="UniProtKB-KW"/>
</dbReference>
<dbReference type="GO" id="GO:0005886">
    <property type="term" value="C:plasma membrane"/>
    <property type="evidence" value="ECO:0007669"/>
    <property type="project" value="UniProtKB-SubCell"/>
</dbReference>
<dbReference type="Gene3D" id="1.10.510.10">
    <property type="entry name" value="Transferase(Phosphotransferase) domain 1"/>
    <property type="match status" value="1"/>
</dbReference>
<reference evidence="21" key="1">
    <citation type="journal article" date="2017" name="Nature">
        <title>The genome of Chenopodium quinoa.</title>
        <authorList>
            <person name="Jarvis D.E."/>
            <person name="Ho Y.S."/>
            <person name="Lightfoot D.J."/>
            <person name="Schmoeckel S.M."/>
            <person name="Li B."/>
            <person name="Borm T.J.A."/>
            <person name="Ohyanagi H."/>
            <person name="Mineta K."/>
            <person name="Michell C.T."/>
            <person name="Saber N."/>
            <person name="Kharbatia N.M."/>
            <person name="Rupper R.R."/>
            <person name="Sharp A.R."/>
            <person name="Dally N."/>
            <person name="Boughton B.A."/>
            <person name="Woo Y.H."/>
            <person name="Gao G."/>
            <person name="Schijlen E.G.W.M."/>
            <person name="Guo X."/>
            <person name="Momin A.A."/>
            <person name="Negrao S."/>
            <person name="Al-Babili S."/>
            <person name="Gehring C."/>
            <person name="Roessner U."/>
            <person name="Jung C."/>
            <person name="Murphy K."/>
            <person name="Arold S.T."/>
            <person name="Gojobori T."/>
            <person name="van der Linden C.G."/>
            <person name="van Loo E.N."/>
            <person name="Jellen E.N."/>
            <person name="Maughan P.J."/>
            <person name="Tester M."/>
        </authorList>
    </citation>
    <scope>NUCLEOTIDE SEQUENCE [LARGE SCALE GENOMIC DNA]</scope>
    <source>
        <strain evidence="21">cv. PI 614886</strain>
    </source>
</reference>
<keyword evidence="7" id="KW-0808">Transferase</keyword>
<keyword evidence="3" id="KW-1003">Cell membrane</keyword>
<dbReference type="InterPro" id="IPR001611">
    <property type="entry name" value="Leu-rich_rpt"/>
</dbReference>
<evidence type="ECO:0000256" key="19">
    <source>
        <dbReference type="ARBA" id="ARBA00048679"/>
    </source>
</evidence>
<keyword evidence="22" id="KW-1185">Reference proteome</keyword>
<dbReference type="Pfam" id="PF07714">
    <property type="entry name" value="PK_Tyr_Ser-Thr"/>
    <property type="match status" value="1"/>
</dbReference>
<name>A0A803MD94_CHEQI</name>
<evidence type="ECO:0000256" key="8">
    <source>
        <dbReference type="ARBA" id="ARBA00022692"/>
    </source>
</evidence>
<keyword evidence="14" id="KW-1133">Transmembrane helix</keyword>
<evidence type="ECO:0000256" key="4">
    <source>
        <dbReference type="ARBA" id="ARBA00022527"/>
    </source>
</evidence>
<dbReference type="GO" id="GO:0005524">
    <property type="term" value="F:ATP binding"/>
    <property type="evidence" value="ECO:0007669"/>
    <property type="project" value="UniProtKB-KW"/>
</dbReference>
<dbReference type="EnsemblPlants" id="AUR62027437-RA">
    <property type="protein sequence ID" value="AUR62027437-RA:cds"/>
    <property type="gene ID" value="AUR62027437"/>
</dbReference>
<keyword evidence="13" id="KW-0067">ATP-binding</keyword>
<dbReference type="FunFam" id="3.80.10.10:FF:000041">
    <property type="entry name" value="LRR receptor-like serine/threonine-protein kinase ERECTA"/>
    <property type="match status" value="1"/>
</dbReference>
<dbReference type="InterPro" id="IPR032675">
    <property type="entry name" value="LRR_dom_sf"/>
</dbReference>
<evidence type="ECO:0000256" key="15">
    <source>
        <dbReference type="ARBA" id="ARBA00023136"/>
    </source>
</evidence>
<organism evidence="21 22">
    <name type="scientific">Chenopodium quinoa</name>
    <name type="common">Quinoa</name>
    <dbReference type="NCBI Taxonomy" id="63459"/>
    <lineage>
        <taxon>Eukaryota</taxon>
        <taxon>Viridiplantae</taxon>
        <taxon>Streptophyta</taxon>
        <taxon>Embryophyta</taxon>
        <taxon>Tracheophyta</taxon>
        <taxon>Spermatophyta</taxon>
        <taxon>Magnoliopsida</taxon>
        <taxon>eudicotyledons</taxon>
        <taxon>Gunneridae</taxon>
        <taxon>Pentapetalae</taxon>
        <taxon>Caryophyllales</taxon>
        <taxon>Chenopodiaceae</taxon>
        <taxon>Chenopodioideae</taxon>
        <taxon>Atripliceae</taxon>
        <taxon>Chenopodium</taxon>
    </lineage>
</organism>
<dbReference type="EC" id="2.7.11.1" evidence="2"/>
<dbReference type="Gramene" id="AUR62027437-RA">
    <property type="protein sequence ID" value="AUR62027437-RA:cds"/>
    <property type="gene ID" value="AUR62027437"/>
</dbReference>
<evidence type="ECO:0000256" key="13">
    <source>
        <dbReference type="ARBA" id="ARBA00022840"/>
    </source>
</evidence>